<protein>
    <submittedName>
        <fullName evidence="2">Uncharacterized protein</fullName>
    </submittedName>
</protein>
<feature type="transmembrane region" description="Helical" evidence="1">
    <location>
        <begin position="22"/>
        <end position="45"/>
    </location>
</feature>
<proteinExistence type="predicted"/>
<feature type="transmembrane region" description="Helical" evidence="1">
    <location>
        <begin position="57"/>
        <end position="78"/>
    </location>
</feature>
<evidence type="ECO:0000313" key="2">
    <source>
        <dbReference type="EMBL" id="TWT57169.1"/>
    </source>
</evidence>
<dbReference type="EMBL" id="SIHI01000001">
    <property type="protein sequence ID" value="TWT57169.1"/>
    <property type="molecule type" value="Genomic_DNA"/>
</dbReference>
<gene>
    <name evidence="2" type="ORF">KOR42_05270</name>
</gene>
<name>A0A5C5X3L8_9PLAN</name>
<keyword evidence="1" id="KW-0472">Membrane</keyword>
<keyword evidence="1" id="KW-1133">Transmembrane helix</keyword>
<dbReference type="AlphaFoldDB" id="A0A5C5X3L8"/>
<keyword evidence="1" id="KW-0812">Transmembrane</keyword>
<evidence type="ECO:0000313" key="3">
    <source>
        <dbReference type="Proteomes" id="UP000317243"/>
    </source>
</evidence>
<comment type="caution">
    <text evidence="2">The sequence shown here is derived from an EMBL/GenBank/DDBJ whole genome shotgun (WGS) entry which is preliminary data.</text>
</comment>
<evidence type="ECO:0000256" key="1">
    <source>
        <dbReference type="SAM" id="Phobius"/>
    </source>
</evidence>
<reference evidence="2 3" key="1">
    <citation type="submission" date="2019-02" db="EMBL/GenBank/DDBJ databases">
        <title>Deep-cultivation of Planctomycetes and their phenomic and genomic characterization uncovers novel biology.</title>
        <authorList>
            <person name="Wiegand S."/>
            <person name="Jogler M."/>
            <person name="Boedeker C."/>
            <person name="Pinto D."/>
            <person name="Vollmers J."/>
            <person name="Rivas-Marin E."/>
            <person name="Kohn T."/>
            <person name="Peeters S.H."/>
            <person name="Heuer A."/>
            <person name="Rast P."/>
            <person name="Oberbeckmann S."/>
            <person name="Bunk B."/>
            <person name="Jeske O."/>
            <person name="Meyerdierks A."/>
            <person name="Storesund J.E."/>
            <person name="Kallscheuer N."/>
            <person name="Luecker S."/>
            <person name="Lage O.M."/>
            <person name="Pohl T."/>
            <person name="Merkel B.J."/>
            <person name="Hornburger P."/>
            <person name="Mueller R.-W."/>
            <person name="Bruemmer F."/>
            <person name="Labrenz M."/>
            <person name="Spormann A.M."/>
            <person name="Op Den Camp H."/>
            <person name="Overmann J."/>
            <person name="Amann R."/>
            <person name="Jetten M.S.M."/>
            <person name="Mascher T."/>
            <person name="Medema M.H."/>
            <person name="Devos D.P."/>
            <person name="Kaster A.-K."/>
            <person name="Ovreas L."/>
            <person name="Rohde M."/>
            <person name="Galperin M.Y."/>
            <person name="Jogler C."/>
        </authorList>
    </citation>
    <scope>NUCLEOTIDE SEQUENCE [LARGE SCALE GENOMIC DNA]</scope>
    <source>
        <strain evidence="2 3">KOR42</strain>
    </source>
</reference>
<dbReference type="RefSeq" id="WP_146507041.1">
    <property type="nucleotide sequence ID" value="NZ_SIHI01000001.1"/>
</dbReference>
<keyword evidence="3" id="KW-1185">Reference proteome</keyword>
<accession>A0A5C5X3L8</accession>
<dbReference type="Proteomes" id="UP000317243">
    <property type="component" value="Unassembled WGS sequence"/>
</dbReference>
<sequence length="86" mass="8843">MSEGISDTESEDAAGQKKNPNLVPAIMVICATVVIIGAISGVVTVSRDGEISISTAVIFGLAVIGGIVMTISGAYLGYLNLRDDWS</sequence>
<organism evidence="2 3">
    <name type="scientific">Thalassoglobus neptunius</name>
    <dbReference type="NCBI Taxonomy" id="1938619"/>
    <lineage>
        <taxon>Bacteria</taxon>
        <taxon>Pseudomonadati</taxon>
        <taxon>Planctomycetota</taxon>
        <taxon>Planctomycetia</taxon>
        <taxon>Planctomycetales</taxon>
        <taxon>Planctomycetaceae</taxon>
        <taxon>Thalassoglobus</taxon>
    </lineage>
</organism>